<keyword evidence="1" id="KW-0732">Signal</keyword>
<evidence type="ECO:0000259" key="2">
    <source>
        <dbReference type="PROSITE" id="PS50280"/>
    </source>
</evidence>
<feature type="chain" id="PRO_5044819882" description="SET domain-containing protein" evidence="1">
    <location>
        <begin position="25"/>
        <end position="467"/>
    </location>
</feature>
<dbReference type="InterPro" id="IPR050600">
    <property type="entry name" value="SETD3_SETD6_MTase"/>
</dbReference>
<dbReference type="PANTHER" id="PTHR13271:SF137">
    <property type="entry name" value="SET DOMAIN-CONTAINING PROTEIN"/>
    <property type="match status" value="1"/>
</dbReference>
<accession>A0ABD3PNE5</accession>
<reference evidence="3 4" key="1">
    <citation type="submission" date="2024-10" db="EMBL/GenBank/DDBJ databases">
        <title>Updated reference genomes for cyclostephanoid diatoms.</title>
        <authorList>
            <person name="Roberts W.R."/>
            <person name="Alverson A.J."/>
        </authorList>
    </citation>
    <scope>NUCLEOTIDE SEQUENCE [LARGE SCALE GENOMIC DNA]</scope>
    <source>
        <strain evidence="3 4">AJA010-31</strain>
    </source>
</reference>
<dbReference type="SUPFAM" id="SSF82199">
    <property type="entry name" value="SET domain"/>
    <property type="match status" value="1"/>
</dbReference>
<organism evidence="3 4">
    <name type="scientific">Cyclotella atomus</name>
    <dbReference type="NCBI Taxonomy" id="382360"/>
    <lineage>
        <taxon>Eukaryota</taxon>
        <taxon>Sar</taxon>
        <taxon>Stramenopiles</taxon>
        <taxon>Ochrophyta</taxon>
        <taxon>Bacillariophyta</taxon>
        <taxon>Coscinodiscophyceae</taxon>
        <taxon>Thalassiosirophycidae</taxon>
        <taxon>Stephanodiscales</taxon>
        <taxon>Stephanodiscaceae</taxon>
        <taxon>Cyclotella</taxon>
    </lineage>
</organism>
<dbReference type="PANTHER" id="PTHR13271">
    <property type="entry name" value="UNCHARACTERIZED PUTATIVE METHYLTRANSFERASE"/>
    <property type="match status" value="1"/>
</dbReference>
<dbReference type="AlphaFoldDB" id="A0ABD3PNE5"/>
<comment type="caution">
    <text evidence="3">The sequence shown here is derived from an EMBL/GenBank/DDBJ whole genome shotgun (WGS) entry which is preliminary data.</text>
</comment>
<evidence type="ECO:0000313" key="4">
    <source>
        <dbReference type="Proteomes" id="UP001530400"/>
    </source>
</evidence>
<dbReference type="PROSITE" id="PS50280">
    <property type="entry name" value="SET"/>
    <property type="match status" value="1"/>
</dbReference>
<evidence type="ECO:0000256" key="1">
    <source>
        <dbReference type="SAM" id="SignalP"/>
    </source>
</evidence>
<dbReference type="Proteomes" id="UP001530400">
    <property type="component" value="Unassembled WGS sequence"/>
</dbReference>
<keyword evidence="4" id="KW-1185">Reference proteome</keyword>
<gene>
    <name evidence="3" type="ORF">ACHAWO_008151</name>
</gene>
<feature type="signal peptide" evidence="1">
    <location>
        <begin position="1"/>
        <end position="24"/>
    </location>
</feature>
<feature type="domain" description="SET" evidence="2">
    <location>
        <begin position="88"/>
        <end position="305"/>
    </location>
</feature>
<dbReference type="InterPro" id="IPR046341">
    <property type="entry name" value="SET_dom_sf"/>
</dbReference>
<dbReference type="EMBL" id="JALLPJ020000548">
    <property type="protein sequence ID" value="KAL3788826.1"/>
    <property type="molecule type" value="Genomic_DNA"/>
</dbReference>
<dbReference type="InterPro" id="IPR001214">
    <property type="entry name" value="SET_dom"/>
</dbReference>
<evidence type="ECO:0000313" key="3">
    <source>
        <dbReference type="EMBL" id="KAL3788826.1"/>
    </source>
</evidence>
<proteinExistence type="predicted"/>
<name>A0ABD3PNE5_9STRA</name>
<dbReference type="Gene3D" id="3.90.1410.10">
    <property type="entry name" value="set domain protein methyltransferase, domain 1"/>
    <property type="match status" value="1"/>
</dbReference>
<dbReference type="CDD" id="cd10527">
    <property type="entry name" value="SET_LSMT"/>
    <property type="match status" value="1"/>
</dbReference>
<dbReference type="Pfam" id="PF00856">
    <property type="entry name" value="SET"/>
    <property type="match status" value="1"/>
</dbReference>
<protein>
    <recommendedName>
        <fullName evidence="2">SET domain-containing protein</fullName>
    </recommendedName>
</protein>
<sequence length="467" mass="53318">MKPSMLLIHRCTLITSVTATAASAFQLLPSSIRINRPTSIHHDTTAILSNSDDSINYIDTSEYLQRDINPMISWCEMYGVDHTSIDFCPTSSFKQLSNSQDYTCYAVTDLPAGSPVLTVPSSILLDSYHIKQNEVGELSRSEEFLTKLREPLPLFYLYVKLLYEYSLGDTSPYYDWLNSLPRSYDTGTSMTPTCYDCLPPLAATYAKTERVRYINYQSAVKNTVDWLPEWIVEDVLVCKWIFNVVSTRSWDVGDGSGERVIVPMGDMFNHHYDPEVAISYDEQGNCIAYTTRDVSAGSELRISYGFVTNPSALFAKYGFVDTYAPCTFWKYMDIIPSTELTAIGLSYSRMLFYPTGDISPEIFEVLTYLILGEKHRQEQKVFYEACLNGDEGTKGGYLNQYYYEIYGRIKKHVDKFLKDLGELKAKVVRVDEEMHPRIRMIEEHNNFVEEIFLAVKENVDAVMSQVA</sequence>